<dbReference type="InterPro" id="IPR028098">
    <property type="entry name" value="Glyco_trans_4-like_N"/>
</dbReference>
<dbReference type="Pfam" id="PF00534">
    <property type="entry name" value="Glycos_transf_1"/>
    <property type="match status" value="1"/>
</dbReference>
<dbReference type="PANTHER" id="PTHR12526:SF636">
    <property type="entry name" value="BLL3647 PROTEIN"/>
    <property type="match status" value="1"/>
</dbReference>
<name>A0A932YY20_9BACT</name>
<evidence type="ECO:0000259" key="2">
    <source>
        <dbReference type="Pfam" id="PF13579"/>
    </source>
</evidence>
<dbReference type="InterPro" id="IPR001296">
    <property type="entry name" value="Glyco_trans_1"/>
</dbReference>
<evidence type="ECO:0000259" key="1">
    <source>
        <dbReference type="Pfam" id="PF00534"/>
    </source>
</evidence>
<organism evidence="3 4">
    <name type="scientific">Candidatus Sungiibacteriota bacterium</name>
    <dbReference type="NCBI Taxonomy" id="2750080"/>
    <lineage>
        <taxon>Bacteria</taxon>
        <taxon>Candidatus Sungiibacteriota</taxon>
    </lineage>
</organism>
<comment type="caution">
    <text evidence="3">The sequence shown here is derived from an EMBL/GenBank/DDBJ whole genome shotgun (WGS) entry which is preliminary data.</text>
</comment>
<sequence length="377" mass="42312">MKLLIIGTDTTIFRPDSDARSRIEAYGRLFDELHIVIYTAPGFRVEALQSGARLYPTNSRFFFRRPFDAVRIGKTIVRERGIDAVSVQDPAESGLAGWLIKRSTGVPLHIQLHADVLSPYFRHNSWKDRLRYGISRFTIPRGDAFRVVSARLAHSLASVFGIPAAKVVTLPIFVDREAIASTRPTISRRERYPDFDFIVLMVSRLNRDKRIDVALEAFAEFRREFPRAGLVIVGEGPERRSIESQIQNLALTGGVWLEGWQDDLVSYYKTADLYLLTSAFEGYGRTVIEAAAAGAPVVMTDVGVAGEIIRDGETGRVVPVGDSRALAQALADARRNYPAMQAMAERARAEVLVLSPLTWQEYLERYRAAFHTIMNLH</sequence>
<reference evidence="3" key="1">
    <citation type="submission" date="2020-07" db="EMBL/GenBank/DDBJ databases">
        <title>Huge and variable diversity of episymbiotic CPR bacteria and DPANN archaea in groundwater ecosystems.</title>
        <authorList>
            <person name="He C.Y."/>
            <person name="Keren R."/>
            <person name="Whittaker M."/>
            <person name="Farag I.F."/>
            <person name="Doudna J."/>
            <person name="Cate J.H.D."/>
            <person name="Banfield J.F."/>
        </authorList>
    </citation>
    <scope>NUCLEOTIDE SEQUENCE</scope>
    <source>
        <strain evidence="3">NC_groundwater_1226_Ag_S-0.1um_59_124</strain>
    </source>
</reference>
<dbReference type="AlphaFoldDB" id="A0A932YY20"/>
<dbReference type="Pfam" id="PF13579">
    <property type="entry name" value="Glyco_trans_4_4"/>
    <property type="match status" value="1"/>
</dbReference>
<dbReference type="Gene3D" id="3.40.50.2000">
    <property type="entry name" value="Glycogen Phosphorylase B"/>
    <property type="match status" value="2"/>
</dbReference>
<gene>
    <name evidence="3" type="ORF">HY474_01905</name>
</gene>
<evidence type="ECO:0000313" key="3">
    <source>
        <dbReference type="EMBL" id="MBI4132366.1"/>
    </source>
</evidence>
<proteinExistence type="predicted"/>
<protein>
    <submittedName>
        <fullName evidence="3">Glycosyltransferase</fullName>
    </submittedName>
</protein>
<evidence type="ECO:0000313" key="4">
    <source>
        <dbReference type="Proteomes" id="UP000704960"/>
    </source>
</evidence>
<dbReference type="GO" id="GO:0016757">
    <property type="term" value="F:glycosyltransferase activity"/>
    <property type="evidence" value="ECO:0007669"/>
    <property type="project" value="InterPro"/>
</dbReference>
<dbReference type="Proteomes" id="UP000704960">
    <property type="component" value="Unassembled WGS sequence"/>
</dbReference>
<feature type="domain" description="Glycosyl transferase family 1" evidence="1">
    <location>
        <begin position="185"/>
        <end position="349"/>
    </location>
</feature>
<feature type="domain" description="Glycosyltransferase subfamily 4-like N-terminal" evidence="2">
    <location>
        <begin position="24"/>
        <end position="171"/>
    </location>
</feature>
<dbReference type="PANTHER" id="PTHR12526">
    <property type="entry name" value="GLYCOSYLTRANSFERASE"/>
    <property type="match status" value="1"/>
</dbReference>
<dbReference type="EMBL" id="JACQMJ010000008">
    <property type="protein sequence ID" value="MBI4132366.1"/>
    <property type="molecule type" value="Genomic_DNA"/>
</dbReference>
<dbReference type="SUPFAM" id="SSF53756">
    <property type="entry name" value="UDP-Glycosyltransferase/glycogen phosphorylase"/>
    <property type="match status" value="1"/>
</dbReference>
<dbReference type="CDD" id="cd03811">
    <property type="entry name" value="GT4_GT28_WabH-like"/>
    <property type="match status" value="1"/>
</dbReference>
<accession>A0A932YY20</accession>